<evidence type="ECO:0000313" key="1">
    <source>
        <dbReference type="EMBL" id="MCX2699475.1"/>
    </source>
</evidence>
<protein>
    <submittedName>
        <fullName evidence="1">Uncharacterized protein</fullName>
    </submittedName>
</protein>
<accession>A0ABT3QV36</accession>
<proteinExistence type="predicted"/>
<dbReference type="InterPro" id="IPR045853">
    <property type="entry name" value="Pep_chain_release_fac_I_sf"/>
</dbReference>
<reference evidence="1 2" key="1">
    <citation type="submission" date="2022-11" db="EMBL/GenBank/DDBJ databases">
        <title>Brucella sp. YY2X, whole genome shotgun sequencing project.</title>
        <authorList>
            <person name="Yang Y."/>
        </authorList>
    </citation>
    <scope>NUCLEOTIDE SEQUENCE [LARGE SCALE GENOMIC DNA]</scope>
    <source>
        <strain evidence="1 2">YY2X</strain>
    </source>
</reference>
<dbReference type="Gene3D" id="3.30.160.20">
    <property type="match status" value="1"/>
</dbReference>
<dbReference type="Proteomes" id="UP001301216">
    <property type="component" value="Unassembled WGS sequence"/>
</dbReference>
<dbReference type="EMBL" id="JAPHAV010000043">
    <property type="protein sequence ID" value="MCX2699475.1"/>
    <property type="molecule type" value="Genomic_DNA"/>
</dbReference>
<name>A0ABT3QV36_9HYPH</name>
<organism evidence="1 2">
    <name type="scientific">Ochrobactrum chromiisoli</name>
    <dbReference type="NCBI Taxonomy" id="2993941"/>
    <lineage>
        <taxon>Bacteria</taxon>
        <taxon>Pseudomonadati</taxon>
        <taxon>Pseudomonadota</taxon>
        <taxon>Alphaproteobacteria</taxon>
        <taxon>Hyphomicrobiales</taxon>
        <taxon>Brucellaceae</taxon>
        <taxon>Brucella/Ochrobactrum group</taxon>
        <taxon>Ochrobactrum</taxon>
    </lineage>
</organism>
<keyword evidence="2" id="KW-1185">Reference proteome</keyword>
<comment type="caution">
    <text evidence="1">The sequence shown here is derived from an EMBL/GenBank/DDBJ whole genome shotgun (WGS) entry which is preliminary data.</text>
</comment>
<gene>
    <name evidence="1" type="ORF">OPR82_22605</name>
</gene>
<dbReference type="SUPFAM" id="SSF75620">
    <property type="entry name" value="Release factor"/>
    <property type="match status" value="1"/>
</dbReference>
<dbReference type="RefSeq" id="WP_265987207.1">
    <property type="nucleotide sequence ID" value="NZ_JAPHAV010000043.1"/>
</dbReference>
<evidence type="ECO:0000313" key="2">
    <source>
        <dbReference type="Proteomes" id="UP001301216"/>
    </source>
</evidence>
<sequence>MEIPADQLKFEVYPIHGIHQKGGQHVGMPSGVQVTHLPSGIKAYVDIGRSQHDHKQIAMEMILAAITHPKFR</sequence>